<dbReference type="Gene3D" id="1.20.1070.10">
    <property type="entry name" value="Rhodopsin 7-helix transmembrane proteins"/>
    <property type="match status" value="1"/>
</dbReference>
<dbReference type="PROSITE" id="PS50262">
    <property type="entry name" value="G_PROTEIN_RECEP_F1_2"/>
    <property type="match status" value="1"/>
</dbReference>
<dbReference type="SUPFAM" id="SSF81321">
    <property type="entry name" value="Family A G protein-coupled receptor-like"/>
    <property type="match status" value="1"/>
</dbReference>
<evidence type="ECO:0000256" key="2">
    <source>
        <dbReference type="ARBA" id="ARBA00022692"/>
    </source>
</evidence>
<keyword evidence="3 6" id="KW-1133">Transmembrane helix</keyword>
<organism evidence="8 9">
    <name type="scientific">Candidula unifasciata</name>
    <dbReference type="NCBI Taxonomy" id="100452"/>
    <lineage>
        <taxon>Eukaryota</taxon>
        <taxon>Metazoa</taxon>
        <taxon>Spiralia</taxon>
        <taxon>Lophotrochozoa</taxon>
        <taxon>Mollusca</taxon>
        <taxon>Gastropoda</taxon>
        <taxon>Heterobranchia</taxon>
        <taxon>Euthyneura</taxon>
        <taxon>Panpulmonata</taxon>
        <taxon>Eupulmonata</taxon>
        <taxon>Stylommatophora</taxon>
        <taxon>Helicina</taxon>
        <taxon>Helicoidea</taxon>
        <taxon>Geomitridae</taxon>
        <taxon>Candidula</taxon>
    </lineage>
</organism>
<dbReference type="Pfam" id="PF00001">
    <property type="entry name" value="7tm_1"/>
    <property type="match status" value="1"/>
</dbReference>
<feature type="compositionally biased region" description="Polar residues" evidence="5">
    <location>
        <begin position="226"/>
        <end position="235"/>
    </location>
</feature>
<evidence type="ECO:0000256" key="3">
    <source>
        <dbReference type="ARBA" id="ARBA00022989"/>
    </source>
</evidence>
<feature type="transmembrane region" description="Helical" evidence="6">
    <location>
        <begin position="253"/>
        <end position="273"/>
    </location>
</feature>
<dbReference type="GO" id="GO:0016020">
    <property type="term" value="C:membrane"/>
    <property type="evidence" value="ECO:0007669"/>
    <property type="project" value="UniProtKB-SubCell"/>
</dbReference>
<dbReference type="PANTHER" id="PTHR46641">
    <property type="entry name" value="FMRFAMIDE RECEPTOR-RELATED"/>
    <property type="match status" value="1"/>
</dbReference>
<comment type="subcellular location">
    <subcellularLocation>
        <location evidence="1">Membrane</location>
    </subcellularLocation>
</comment>
<feature type="transmembrane region" description="Helical" evidence="6">
    <location>
        <begin position="87"/>
        <end position="108"/>
    </location>
</feature>
<feature type="transmembrane region" description="Helical" evidence="6">
    <location>
        <begin position="23"/>
        <end position="45"/>
    </location>
</feature>
<dbReference type="EMBL" id="CAJHNH020002446">
    <property type="protein sequence ID" value="CAG5126748.1"/>
    <property type="molecule type" value="Genomic_DNA"/>
</dbReference>
<sequence>MPVMTRRQPSFLSLVYSSINESVMPVVLSVGILGNLLLVFTFMLTPLRASALCHYLTAVAVSDFIYLLSSLAVWITSRGINLQNTMGVCQITMFSLMLFGFLKTWYLFAAHAERLVVHFGSTRALKWCTTFRTKCIIIAIFVFSLVGYSHHMWIYIVIEWNGISSCLLMPESRKHMAELGKVEVIFALFLPMLLIVMIDFALFVRMAIKGSKHFFRPDNCHKTKDFSQSPSTRSGDSIPPPPEFDISRERTRATVLVVVTGLIFLGIILPSSIYRAKQYFKSLAMPSLKDRDIMMLAELIVNFNSVYKIFLYPMILKSFRRGLIYFFRHGFCEKKIEEPHQETSV</sequence>
<reference evidence="8" key="1">
    <citation type="submission" date="2021-04" db="EMBL/GenBank/DDBJ databases">
        <authorList>
            <consortium name="Molecular Ecology Group"/>
        </authorList>
    </citation>
    <scope>NUCLEOTIDE SEQUENCE</scope>
</reference>
<dbReference type="InterPro" id="IPR017452">
    <property type="entry name" value="GPCR_Rhodpsn_7TM"/>
</dbReference>
<feature type="transmembrane region" description="Helical" evidence="6">
    <location>
        <begin position="135"/>
        <end position="158"/>
    </location>
</feature>
<name>A0A8S3ZEX0_9EUPU</name>
<dbReference type="Proteomes" id="UP000678393">
    <property type="component" value="Unassembled WGS sequence"/>
</dbReference>
<feature type="transmembrane region" description="Helical" evidence="6">
    <location>
        <begin position="293"/>
        <end position="311"/>
    </location>
</feature>
<feature type="transmembrane region" description="Helical" evidence="6">
    <location>
        <begin position="52"/>
        <end position="75"/>
    </location>
</feature>
<evidence type="ECO:0000259" key="7">
    <source>
        <dbReference type="PROSITE" id="PS50262"/>
    </source>
</evidence>
<keyword evidence="2 6" id="KW-0812">Transmembrane</keyword>
<feature type="transmembrane region" description="Helical" evidence="6">
    <location>
        <begin position="184"/>
        <end position="204"/>
    </location>
</feature>
<feature type="region of interest" description="Disordered" evidence="5">
    <location>
        <begin position="223"/>
        <end position="245"/>
    </location>
</feature>
<dbReference type="PRINTS" id="PR00237">
    <property type="entry name" value="GPCRRHODOPSN"/>
</dbReference>
<keyword evidence="9" id="KW-1185">Reference proteome</keyword>
<dbReference type="AlphaFoldDB" id="A0A8S3ZEX0"/>
<dbReference type="InterPro" id="IPR000276">
    <property type="entry name" value="GPCR_Rhodpsn"/>
</dbReference>
<gene>
    <name evidence="8" type="ORF">CUNI_LOCUS12306</name>
</gene>
<evidence type="ECO:0000256" key="1">
    <source>
        <dbReference type="ARBA" id="ARBA00004370"/>
    </source>
</evidence>
<evidence type="ECO:0000313" key="8">
    <source>
        <dbReference type="EMBL" id="CAG5126748.1"/>
    </source>
</evidence>
<accession>A0A8S3ZEX0</accession>
<dbReference type="PANTHER" id="PTHR46641:SF25">
    <property type="entry name" value="CNMAMIDE RECEPTOR-RELATED"/>
    <property type="match status" value="1"/>
</dbReference>
<evidence type="ECO:0000313" key="9">
    <source>
        <dbReference type="Proteomes" id="UP000678393"/>
    </source>
</evidence>
<protein>
    <recommendedName>
        <fullName evidence="7">G-protein coupled receptors family 1 profile domain-containing protein</fullName>
    </recommendedName>
</protein>
<dbReference type="OrthoDB" id="6074760at2759"/>
<proteinExistence type="predicted"/>
<evidence type="ECO:0000256" key="4">
    <source>
        <dbReference type="ARBA" id="ARBA00023136"/>
    </source>
</evidence>
<dbReference type="InterPro" id="IPR052954">
    <property type="entry name" value="GPCR-Ligand_Int"/>
</dbReference>
<comment type="caution">
    <text evidence="8">The sequence shown here is derived from an EMBL/GenBank/DDBJ whole genome shotgun (WGS) entry which is preliminary data.</text>
</comment>
<feature type="domain" description="G-protein coupled receptors family 1 profile" evidence="7">
    <location>
        <begin position="34"/>
        <end position="312"/>
    </location>
</feature>
<evidence type="ECO:0000256" key="6">
    <source>
        <dbReference type="SAM" id="Phobius"/>
    </source>
</evidence>
<keyword evidence="4 6" id="KW-0472">Membrane</keyword>
<evidence type="ECO:0000256" key="5">
    <source>
        <dbReference type="SAM" id="MobiDB-lite"/>
    </source>
</evidence>
<dbReference type="GO" id="GO:0004930">
    <property type="term" value="F:G protein-coupled receptor activity"/>
    <property type="evidence" value="ECO:0007669"/>
    <property type="project" value="InterPro"/>
</dbReference>